<keyword evidence="2" id="KW-0732">Signal</keyword>
<accession>A0A6M0CD42</accession>
<proteinExistence type="predicted"/>
<evidence type="ECO:0000256" key="2">
    <source>
        <dbReference type="SAM" id="SignalP"/>
    </source>
</evidence>
<keyword evidence="1" id="KW-0175">Coiled coil</keyword>
<evidence type="ECO:0000313" key="3">
    <source>
        <dbReference type="EMBL" id="NER15726.1"/>
    </source>
</evidence>
<gene>
    <name evidence="3" type="ORF">GWK10_00795</name>
</gene>
<name>A0A6M0CD42_9FLAO</name>
<evidence type="ECO:0000313" key="4">
    <source>
        <dbReference type="Proteomes" id="UP000474296"/>
    </source>
</evidence>
<feature type="signal peptide" evidence="2">
    <location>
        <begin position="1"/>
        <end position="20"/>
    </location>
</feature>
<dbReference type="AlphaFoldDB" id="A0A6M0CD42"/>
<reference evidence="3 4" key="1">
    <citation type="submission" date="2020-01" db="EMBL/GenBank/DDBJ databases">
        <title>Spongiivirga citrea KCTC 32990T.</title>
        <authorList>
            <person name="Wang G."/>
        </authorList>
    </citation>
    <scope>NUCLEOTIDE SEQUENCE [LARGE SCALE GENOMIC DNA]</scope>
    <source>
        <strain evidence="3 4">KCTC 32990</strain>
    </source>
</reference>
<dbReference type="EMBL" id="JAABOQ010000001">
    <property type="protein sequence ID" value="NER15726.1"/>
    <property type="molecule type" value="Genomic_DNA"/>
</dbReference>
<sequence>MKKTFTLSIILLLITTVSFAQNKKELIRQKEELKAQLDSVTNELYAVKRKVSTAEVKADSFKAQVEDLKNTNATLLTNIESFTALSNQKSSNLEQSLESMKEKDMQLEAINKSLYSRDSVVLVLVTKLNKALQNVQGSNAAVTSGNGNVVVTFNNDFLFDEKGIKPTADSTVESIAVVLQNEINNVDISIESQLEVSDSLTRGKNWMESIRKASYLGNRLENKNKLAVSGLKSFESESMNIDAPMVTKISLQPALRRFYEEVKSFIKN</sequence>
<dbReference type="Proteomes" id="UP000474296">
    <property type="component" value="Unassembled WGS sequence"/>
</dbReference>
<protein>
    <recommendedName>
        <fullName evidence="5">OmpA family protein</fullName>
    </recommendedName>
</protein>
<dbReference type="RefSeq" id="WP_164028997.1">
    <property type="nucleotide sequence ID" value="NZ_JAABOQ010000001.1"/>
</dbReference>
<organism evidence="3 4">
    <name type="scientific">Spongiivirga citrea</name>
    <dbReference type="NCBI Taxonomy" id="1481457"/>
    <lineage>
        <taxon>Bacteria</taxon>
        <taxon>Pseudomonadati</taxon>
        <taxon>Bacteroidota</taxon>
        <taxon>Flavobacteriia</taxon>
        <taxon>Flavobacteriales</taxon>
        <taxon>Flavobacteriaceae</taxon>
        <taxon>Spongiivirga</taxon>
    </lineage>
</organism>
<comment type="caution">
    <text evidence="3">The sequence shown here is derived from an EMBL/GenBank/DDBJ whole genome shotgun (WGS) entry which is preliminary data.</text>
</comment>
<keyword evidence="4" id="KW-1185">Reference proteome</keyword>
<evidence type="ECO:0000256" key="1">
    <source>
        <dbReference type="SAM" id="Coils"/>
    </source>
</evidence>
<feature type="coiled-coil region" evidence="1">
    <location>
        <begin position="23"/>
        <end position="78"/>
    </location>
</feature>
<feature type="chain" id="PRO_5026837772" description="OmpA family protein" evidence="2">
    <location>
        <begin position="21"/>
        <end position="268"/>
    </location>
</feature>
<evidence type="ECO:0008006" key="5">
    <source>
        <dbReference type="Google" id="ProtNLM"/>
    </source>
</evidence>